<feature type="compositionally biased region" description="Low complexity" evidence="1">
    <location>
        <begin position="879"/>
        <end position="891"/>
    </location>
</feature>
<evidence type="ECO:0000256" key="1">
    <source>
        <dbReference type="SAM" id="MobiDB-lite"/>
    </source>
</evidence>
<feature type="transmembrane region" description="Helical" evidence="2">
    <location>
        <begin position="58"/>
        <end position="81"/>
    </location>
</feature>
<dbReference type="OrthoDB" id="7161641at2"/>
<name>A0A0P1H418_9RHOB</name>
<evidence type="ECO:0000313" key="3">
    <source>
        <dbReference type="EMBL" id="CUH85394.1"/>
    </source>
</evidence>
<proteinExistence type="predicted"/>
<dbReference type="STRING" id="340021.TM5383_02627"/>
<evidence type="ECO:0000313" key="4">
    <source>
        <dbReference type="Proteomes" id="UP000051681"/>
    </source>
</evidence>
<keyword evidence="2" id="KW-0812">Transmembrane</keyword>
<dbReference type="EMBL" id="CYSF01000014">
    <property type="protein sequence ID" value="CUH85394.1"/>
    <property type="molecule type" value="Genomic_DNA"/>
</dbReference>
<keyword evidence="2" id="KW-0472">Membrane</keyword>
<dbReference type="AlphaFoldDB" id="A0A0P1H418"/>
<feature type="region of interest" description="Disordered" evidence="1">
    <location>
        <begin position="23"/>
        <end position="45"/>
    </location>
</feature>
<gene>
    <name evidence="3" type="ORF">TM5383_02627</name>
</gene>
<dbReference type="Proteomes" id="UP000051681">
    <property type="component" value="Unassembled WGS sequence"/>
</dbReference>
<evidence type="ECO:0000256" key="2">
    <source>
        <dbReference type="SAM" id="Phobius"/>
    </source>
</evidence>
<sequence length="1135" mass="120279">MTQENEDIVDAARKELTGAAQTGAVASAQEGIPETGPAEVSKGVAPKSCPKRRRMWRICFWSLGCSGGVVLLVVALLAYIIGREMAVPDWIHTRLETRLSQMVPTGQVQFADLSVELGSGLRPRVALQGVEIVDGDGRRVVALDELEVRLATDPLFQGQLRLGRVRATGVEMFVRRRADGSFDIAFGENLPEAGTGASPTQIIAQIDQLLESPELRHLNAVTADGVILRYEDARVGRAWTVDGGRADLTREGDALRLRGDMSLLGGHAYVTTIETSFSSTVGETAAQFGMRFEDMAGPDIAVQSAAVAWLEAVQAPISGALRGSLNADGSLGPISGTLQSDAGVVQPTPETKPVPFRAARSYFTFDPANQTLRFDELSVDSSWVSLRAEGETTLRGLENGLPQGFEGQFRLSELSAAPAGLLPEPIAVDQAAMSFRLMLDPFELSLGEVVLKSGAQSLVASGRAAAIDGGWDLSLSAQADSLDLPSIISGWPAELKPKSRKWVVENIKEAVLTNGHFALRKVGDAPHEMLASFEFSDTLLRYSPLLPFVEAGRGHAVLEGNRFTAVADGGHVTAPEGGTLDVSGTTFVIPDIRIKPAPAEVNLVAEGPLTAALSYLNLPPLSVLDKAERGLDLAQGYVAAKGQLRLPLRKKLPPEMVSYDIDALLVDVVSDTLVPGRRLQADRLELAVNNDRLVITGPGTVEGVGFDAVYESGMRKEDRGRAQVYGTVDISQKALDAFNISLPKGTLRGLGEGRMTIALQKGKPPQFELTSDLAGIGLSLPPLGWSLSQSRTGAFSVRGALSKPARIDRITLDAPGLTASGRLTLNGAGALETLALDRVRAGGWLDAPVTLSGRGKGRSPAVRVDGGRLDLRNRPKSVTAGGATAGTTGTTPITGRLDEVRISDTIALTGVQGEFTAGSGLNGRFTARVNGAARIEGDVSSIGKRAAYEVRSDDAGGVFKAAGLLKQARDGDMVLRLTPAGPEGQYDGHLTVSNTRVIEVPALASLLHAVSVVGVLEQMASGGIMFSDAEAFFRLTPDRLILQRASAVGASMGLSIDGVYDLKARQMDFQGVLSPVYMLNGIGSILTRKGEGLIGFNYRLTGAGDKPRVQVNPLSLFTPGMFREIFRRPPPAVDQ</sequence>
<organism evidence="3 4">
    <name type="scientific">Thalassovita mediterranea</name>
    <dbReference type="NCBI Taxonomy" id="340021"/>
    <lineage>
        <taxon>Bacteria</taxon>
        <taxon>Pseudomonadati</taxon>
        <taxon>Pseudomonadota</taxon>
        <taxon>Alphaproteobacteria</taxon>
        <taxon>Rhodobacterales</taxon>
        <taxon>Roseobacteraceae</taxon>
        <taxon>Thalassovita</taxon>
    </lineage>
</organism>
<reference evidence="3 4" key="1">
    <citation type="submission" date="2015-09" db="EMBL/GenBank/DDBJ databases">
        <authorList>
            <consortium name="Swine Surveillance"/>
        </authorList>
    </citation>
    <scope>NUCLEOTIDE SEQUENCE [LARGE SCALE GENOMIC DNA]</scope>
    <source>
        <strain evidence="3 4">CECT 8383</strain>
    </source>
</reference>
<keyword evidence="4" id="KW-1185">Reference proteome</keyword>
<protein>
    <recommendedName>
        <fullName evidence="5">DUF3971 domain-containing protein</fullName>
    </recommendedName>
</protein>
<evidence type="ECO:0008006" key="5">
    <source>
        <dbReference type="Google" id="ProtNLM"/>
    </source>
</evidence>
<keyword evidence="2" id="KW-1133">Transmembrane helix</keyword>
<accession>A0A0P1H418</accession>
<dbReference type="RefSeq" id="WP_082645485.1">
    <property type="nucleotide sequence ID" value="NZ_CYSF01000014.1"/>
</dbReference>
<feature type="region of interest" description="Disordered" evidence="1">
    <location>
        <begin position="855"/>
        <end position="892"/>
    </location>
</feature>